<name>M0LM56_NATLA</name>
<evidence type="ECO:0000256" key="1">
    <source>
        <dbReference type="SAM" id="MobiDB-lite"/>
    </source>
</evidence>
<evidence type="ECO:0000313" key="4">
    <source>
        <dbReference type="EMBL" id="EMA34652.1"/>
    </source>
</evidence>
<feature type="domain" description="Halobacterial output" evidence="2">
    <location>
        <begin position="27"/>
        <end position="109"/>
    </location>
</feature>
<accession>M0LM56</accession>
<dbReference type="AlphaFoldDB" id="M0LM56"/>
<dbReference type="Proteomes" id="UP000011555">
    <property type="component" value="Unassembled WGS sequence"/>
</dbReference>
<protein>
    <recommendedName>
        <fullName evidence="2">Halobacterial output domain-containing protein</fullName>
    </recommendedName>
</protein>
<feature type="region of interest" description="Disordered" evidence="1">
    <location>
        <begin position="1"/>
        <end position="30"/>
    </location>
</feature>
<proteinExistence type="predicted"/>
<dbReference type="KEGG" id="hlc:CHINAEXTREME03780"/>
<reference evidence="3" key="3">
    <citation type="submission" date="2017-01" db="EMBL/GenBank/DDBJ databases">
        <authorList>
            <person name="Mah S.A."/>
            <person name="Swanson W.J."/>
            <person name="Moy G.W."/>
            <person name="Vacquier V.D."/>
        </authorList>
    </citation>
    <scope>NUCLEOTIDE SEQUENCE</scope>
    <source>
        <strain evidence="3">AJ5</strain>
    </source>
</reference>
<reference evidence="3 6" key="1">
    <citation type="journal article" date="2011" name="J. Bacteriol.">
        <title>Genome sequence of Halobiforma lacisalsi AJ5, an extremely halophilic archaeon which harbors a bop gene.</title>
        <authorList>
            <person name="Jiang X."/>
            <person name="Wang S."/>
            <person name="Cheng H."/>
            <person name="Huo Y."/>
            <person name="Zhang X."/>
            <person name="Zhu X."/>
            <person name="Han X."/>
            <person name="Ni P."/>
            <person name="Wu M."/>
        </authorList>
    </citation>
    <scope>NUCLEOTIDE SEQUENCE [LARGE SCALE GENOMIC DNA]</scope>
    <source>
        <strain evidence="3 6">AJ5</strain>
    </source>
</reference>
<dbReference type="EMBL" id="AOLZ01000031">
    <property type="protein sequence ID" value="EMA34652.1"/>
    <property type="molecule type" value="Genomic_DNA"/>
</dbReference>
<dbReference type="EMBL" id="CP019285">
    <property type="protein sequence ID" value="APW96941.1"/>
    <property type="molecule type" value="Genomic_DNA"/>
</dbReference>
<evidence type="ECO:0000313" key="5">
    <source>
        <dbReference type="Proteomes" id="UP000011555"/>
    </source>
</evidence>
<feature type="compositionally biased region" description="Acidic residues" evidence="1">
    <location>
        <begin position="1"/>
        <end position="12"/>
    </location>
</feature>
<dbReference type="GeneID" id="30920214"/>
<organism evidence="4 5">
    <name type="scientific">Natronobacterium lacisalsi AJ5</name>
    <dbReference type="NCBI Taxonomy" id="358396"/>
    <lineage>
        <taxon>Archaea</taxon>
        <taxon>Methanobacteriati</taxon>
        <taxon>Methanobacteriota</taxon>
        <taxon>Stenosarchaea group</taxon>
        <taxon>Halobacteria</taxon>
        <taxon>Halobacteriales</taxon>
        <taxon>Natrialbaceae</taxon>
        <taxon>Natronobacterium</taxon>
    </lineage>
</organism>
<dbReference type="RefSeq" id="WP_007141135.1">
    <property type="nucleotide sequence ID" value="NZ_AOLZ01000031.1"/>
</dbReference>
<dbReference type="Proteomes" id="UP000186547">
    <property type="component" value="Chromosome"/>
</dbReference>
<dbReference type="Pfam" id="PF18545">
    <property type="entry name" value="HalOD1"/>
    <property type="match status" value="1"/>
</dbReference>
<reference evidence="4 5" key="2">
    <citation type="journal article" date="2014" name="PLoS Genet.">
        <title>Phylogenetically driven sequencing of extremely halophilic archaea reveals strategies for static and dynamic osmo-response.</title>
        <authorList>
            <person name="Becker E.A."/>
            <person name="Seitzer P.M."/>
            <person name="Tritt A."/>
            <person name="Larsen D."/>
            <person name="Krusor M."/>
            <person name="Yao A.I."/>
            <person name="Wu D."/>
            <person name="Madern D."/>
            <person name="Eisen J.A."/>
            <person name="Darling A.E."/>
            <person name="Facciotti M.T."/>
        </authorList>
    </citation>
    <scope>NUCLEOTIDE SEQUENCE [LARGE SCALE GENOMIC DNA]</scope>
    <source>
        <strain evidence="4 5">AJ5</strain>
    </source>
</reference>
<evidence type="ECO:0000259" key="2">
    <source>
        <dbReference type="Pfam" id="PF18545"/>
    </source>
</evidence>
<keyword evidence="5" id="KW-1185">Reference proteome</keyword>
<dbReference type="InterPro" id="IPR040624">
    <property type="entry name" value="HalOD1"/>
</dbReference>
<gene>
    <name evidence="4" type="ORF">C445_07020</name>
    <name evidence="3" type="ORF">CHINAEXTREME_03780</name>
</gene>
<evidence type="ECO:0000313" key="3">
    <source>
        <dbReference type="EMBL" id="APW96941.1"/>
    </source>
</evidence>
<evidence type="ECO:0000313" key="6">
    <source>
        <dbReference type="Proteomes" id="UP000186547"/>
    </source>
</evidence>
<sequence length="119" mass="12373">MPSSDESTDPAESDASYVTTFDPHAGDGPSERIIDAVAALTNADPLELTPLYEAVDPDALDALFVHSRGRSGLSAASGDPDVDGGIDELWFTYEGFDVGVHSDGEILIQEATQGSSAST</sequence>
<dbReference type="eggNOG" id="arCOG08989">
    <property type="taxonomic scope" value="Archaea"/>
</dbReference>